<dbReference type="eggNOG" id="COG2378">
    <property type="taxonomic scope" value="Bacteria"/>
</dbReference>
<evidence type="ECO:0000259" key="1">
    <source>
        <dbReference type="Pfam" id="PF13280"/>
    </source>
</evidence>
<gene>
    <name evidence="2" type="ORF">HMPREF9465_01995</name>
</gene>
<dbReference type="InterPro" id="IPR026881">
    <property type="entry name" value="WYL_dom"/>
</dbReference>
<dbReference type="InterPro" id="IPR051534">
    <property type="entry name" value="CBASS_pafABC_assoc_protein"/>
</dbReference>
<reference evidence="2 3" key="1">
    <citation type="submission" date="2012-05" db="EMBL/GenBank/DDBJ databases">
        <title>The Genome Sequence of Sutterella wadsworthensis 2_1_59BFAA.</title>
        <authorList>
            <consortium name="The Broad Institute Genome Sequencing Platform"/>
            <person name="Earl A."/>
            <person name="Ward D."/>
            <person name="Feldgarden M."/>
            <person name="Gevers D."/>
            <person name="Daigneault M."/>
            <person name="Strauss J."/>
            <person name="Allen-Vercoe E."/>
            <person name="Walker B."/>
            <person name="Young S.K."/>
            <person name="Zeng Q."/>
            <person name="Gargeya S."/>
            <person name="Fitzgerald M."/>
            <person name="Haas B."/>
            <person name="Abouelleil A."/>
            <person name="Alvarado L."/>
            <person name="Arachchi H.M."/>
            <person name="Berlin A.M."/>
            <person name="Chapman S.B."/>
            <person name="Goldberg J."/>
            <person name="Griggs A."/>
            <person name="Gujja S."/>
            <person name="Hansen M."/>
            <person name="Howarth C."/>
            <person name="Imamovic A."/>
            <person name="Larimer J."/>
            <person name="McCowen C."/>
            <person name="Montmayeur A."/>
            <person name="Murphy C."/>
            <person name="Neiman D."/>
            <person name="Pearson M."/>
            <person name="Priest M."/>
            <person name="Roberts A."/>
            <person name="Saif S."/>
            <person name="Shea T."/>
            <person name="Sisk P."/>
            <person name="Sykes S."/>
            <person name="Wortman J."/>
            <person name="Nusbaum C."/>
            <person name="Birren B."/>
        </authorList>
    </citation>
    <scope>NUCLEOTIDE SEQUENCE [LARGE SCALE GENOMIC DNA]</scope>
    <source>
        <strain evidence="2 3">2_1_59BFAA</strain>
    </source>
</reference>
<comment type="caution">
    <text evidence="2">The sequence shown here is derived from an EMBL/GenBank/DDBJ whole genome shotgun (WGS) entry which is preliminary data.</text>
</comment>
<dbReference type="HOGENOM" id="CLU_041141_0_2_4"/>
<dbReference type="RefSeq" id="WP_005436670.1">
    <property type="nucleotide sequence ID" value="NZ_JH815520.1"/>
</dbReference>
<dbReference type="STRING" id="742823.HMPREF9465_01995"/>
<sequence>MPRKSSTLDEAVMLIQILTRIPKGRLITAQQLKQELDAAGIPIRIRTLQRYLKTMASTDVFGIDCDMRSRPYGYKQSTAGGTLLSQQMSVHECLLLRLAQEHMRFMIPTTLSKSLSPLFDMASQKFNETLSAAPRNEKAWLKKIAVVGSSLPMMPPKISRTIFEAVSEALFRELKLEIEYDSASGKQVKSLITPLGLVQQDVRLYLVCMFDRYENVRHLALHRLTKARVTEFQAERPKDFSLDSYVNSCHFNYSDGSGRKVELSFRFTNAVTALNLNETPFNRTQRLEKLPDGSFHLSVILTDSPLIDGWIAVWKDKAGISELTRTPVTGSGIAPQDY</sequence>
<dbReference type="EMBL" id="ADMG01000044">
    <property type="protein sequence ID" value="EKB30383.1"/>
    <property type="molecule type" value="Genomic_DNA"/>
</dbReference>
<name>K1JUP8_9BURK</name>
<protein>
    <recommendedName>
        <fullName evidence="1">WYL domain-containing protein</fullName>
    </recommendedName>
</protein>
<evidence type="ECO:0000313" key="2">
    <source>
        <dbReference type="EMBL" id="EKB30383.1"/>
    </source>
</evidence>
<dbReference type="PATRIC" id="fig|742823.3.peg.1993"/>
<proteinExistence type="predicted"/>
<accession>K1JUP8</accession>
<dbReference type="OrthoDB" id="8595817at2"/>
<organism evidence="2 3">
    <name type="scientific">Sutterella wadsworthensis 2_1_59BFAA</name>
    <dbReference type="NCBI Taxonomy" id="742823"/>
    <lineage>
        <taxon>Bacteria</taxon>
        <taxon>Pseudomonadati</taxon>
        <taxon>Pseudomonadota</taxon>
        <taxon>Betaproteobacteria</taxon>
        <taxon>Burkholderiales</taxon>
        <taxon>Sutterellaceae</taxon>
        <taxon>Sutterella</taxon>
    </lineage>
</organism>
<dbReference type="Proteomes" id="UP000005835">
    <property type="component" value="Unassembled WGS sequence"/>
</dbReference>
<keyword evidence="3" id="KW-1185">Reference proteome</keyword>
<dbReference type="PANTHER" id="PTHR34580">
    <property type="match status" value="1"/>
</dbReference>
<dbReference type="PROSITE" id="PS52050">
    <property type="entry name" value="WYL"/>
    <property type="match status" value="1"/>
</dbReference>
<evidence type="ECO:0000313" key="3">
    <source>
        <dbReference type="Proteomes" id="UP000005835"/>
    </source>
</evidence>
<dbReference type="AlphaFoldDB" id="K1JUP8"/>
<dbReference type="Pfam" id="PF13280">
    <property type="entry name" value="WYL"/>
    <property type="match status" value="1"/>
</dbReference>
<feature type="domain" description="WYL" evidence="1">
    <location>
        <begin position="162"/>
        <end position="229"/>
    </location>
</feature>
<dbReference type="PANTHER" id="PTHR34580:SF1">
    <property type="entry name" value="PROTEIN PAFC"/>
    <property type="match status" value="1"/>
</dbReference>